<dbReference type="SUPFAM" id="SSF48179">
    <property type="entry name" value="6-phosphogluconate dehydrogenase C-terminal domain-like"/>
    <property type="match status" value="1"/>
</dbReference>
<dbReference type="SUPFAM" id="SSF51735">
    <property type="entry name" value="NAD(P)-binding Rossmann-fold domains"/>
    <property type="match status" value="1"/>
</dbReference>
<keyword evidence="3" id="KW-0520">NAD</keyword>
<dbReference type="GO" id="GO:0016616">
    <property type="term" value="F:oxidoreductase activity, acting on the CH-OH group of donors, NAD or NADP as acceptor"/>
    <property type="evidence" value="ECO:0007669"/>
    <property type="project" value="TreeGrafter"/>
</dbReference>
<name>A0A6M6JCD7_9PSEU</name>
<evidence type="ECO:0000313" key="6">
    <source>
        <dbReference type="EMBL" id="QJY44512.1"/>
    </source>
</evidence>
<evidence type="ECO:0000313" key="7">
    <source>
        <dbReference type="Proteomes" id="UP000505377"/>
    </source>
</evidence>
<dbReference type="EMBL" id="CP053564">
    <property type="protein sequence ID" value="QJY44512.1"/>
    <property type="molecule type" value="Genomic_DNA"/>
</dbReference>
<dbReference type="KEGG" id="pbro:HOP40_00565"/>
<feature type="domain" description="6-phosphogluconate dehydrogenase NADP-binding" evidence="5">
    <location>
        <begin position="21"/>
        <end position="169"/>
    </location>
</feature>
<evidence type="ECO:0000256" key="4">
    <source>
        <dbReference type="PIRSR" id="PIRSR000103-1"/>
    </source>
</evidence>
<dbReference type="InterPro" id="IPR015815">
    <property type="entry name" value="HIBADH-related"/>
</dbReference>
<keyword evidence="2" id="KW-0560">Oxidoreductase</keyword>
<evidence type="ECO:0000259" key="5">
    <source>
        <dbReference type="Pfam" id="PF03446"/>
    </source>
</evidence>
<dbReference type="Pfam" id="PF03446">
    <property type="entry name" value="NAD_binding_2"/>
    <property type="match status" value="1"/>
</dbReference>
<dbReference type="PIRSF" id="PIRSF000103">
    <property type="entry name" value="HIBADH"/>
    <property type="match status" value="1"/>
</dbReference>
<evidence type="ECO:0000256" key="3">
    <source>
        <dbReference type="ARBA" id="ARBA00023027"/>
    </source>
</evidence>
<dbReference type="GO" id="GO:0050661">
    <property type="term" value="F:NADP binding"/>
    <property type="evidence" value="ECO:0007669"/>
    <property type="project" value="InterPro"/>
</dbReference>
<dbReference type="InterPro" id="IPR008927">
    <property type="entry name" value="6-PGluconate_DH-like_C_sf"/>
</dbReference>
<dbReference type="PANTHER" id="PTHR22981:SF7">
    <property type="entry name" value="3-HYDROXYISOBUTYRATE DEHYDROGENASE, MITOCHONDRIAL"/>
    <property type="match status" value="1"/>
</dbReference>
<organism evidence="6 7">
    <name type="scientific">Pseudonocardia broussonetiae</name>
    <dbReference type="NCBI Taxonomy" id="2736640"/>
    <lineage>
        <taxon>Bacteria</taxon>
        <taxon>Bacillati</taxon>
        <taxon>Actinomycetota</taxon>
        <taxon>Actinomycetes</taxon>
        <taxon>Pseudonocardiales</taxon>
        <taxon>Pseudonocardiaceae</taxon>
        <taxon>Pseudonocardia</taxon>
    </lineage>
</organism>
<proteinExistence type="inferred from homology"/>
<dbReference type="AlphaFoldDB" id="A0A6M6JCD7"/>
<sequence length="285" mass="28750">MDAPTEVPGAGRRGAGPGPSVVVVGLGPIGAGVGAALAERGARVFGVEPDSERAAAWAAETGMPVAGRLDEGPDRDDVDVVIVAVRLAAQVWSVLDALPVGDGPVLVLTTLALADARALAGSPHRIVEAPVSGGPRGARDGALTVFLHARTPLTPAAERVVEDIAGTVFRFDAPGLPAVAKLTNNTLAGYIALAVAGMADVAAAAGLDHAGFLAVVAASSGRSWMGDHFAGFRQDLLFKDVELLQQDVPELPVIHMAGVAGRAAEIESARRRMAGPAVEAAPAAT</sequence>
<dbReference type="InterPro" id="IPR036291">
    <property type="entry name" value="NAD(P)-bd_dom_sf"/>
</dbReference>
<dbReference type="Gene3D" id="3.40.50.720">
    <property type="entry name" value="NAD(P)-binding Rossmann-like Domain"/>
    <property type="match status" value="1"/>
</dbReference>
<reference evidence="6 7" key="1">
    <citation type="submission" date="2020-05" db="EMBL/GenBank/DDBJ databases">
        <authorList>
            <person name="Mo P."/>
        </authorList>
    </citation>
    <scope>NUCLEOTIDE SEQUENCE [LARGE SCALE GENOMIC DNA]</scope>
    <source>
        <strain evidence="6 7">Gen01</strain>
    </source>
</reference>
<gene>
    <name evidence="6" type="ORF">HOP40_00565</name>
</gene>
<dbReference type="RefSeq" id="WP_172153886.1">
    <property type="nucleotide sequence ID" value="NZ_CP053564.1"/>
</dbReference>
<comment type="similarity">
    <text evidence="1">Belongs to the HIBADH-related family.</text>
</comment>
<evidence type="ECO:0000256" key="1">
    <source>
        <dbReference type="ARBA" id="ARBA00009080"/>
    </source>
</evidence>
<keyword evidence="7" id="KW-1185">Reference proteome</keyword>
<accession>A0A6M6JCD7</accession>
<dbReference type="Gene3D" id="1.10.1040.10">
    <property type="entry name" value="N-(1-d-carboxylethyl)-l-norvaline Dehydrogenase, domain 2"/>
    <property type="match status" value="1"/>
</dbReference>
<feature type="active site" evidence="4">
    <location>
        <position position="181"/>
    </location>
</feature>
<protein>
    <submittedName>
        <fullName evidence="6">NAD(P)-dependent oxidoreductase</fullName>
    </submittedName>
</protein>
<dbReference type="InterPro" id="IPR013328">
    <property type="entry name" value="6PGD_dom2"/>
</dbReference>
<dbReference type="PANTHER" id="PTHR22981">
    <property type="entry name" value="3-HYDROXYISOBUTYRATE DEHYDROGENASE-RELATED"/>
    <property type="match status" value="1"/>
</dbReference>
<evidence type="ECO:0000256" key="2">
    <source>
        <dbReference type="ARBA" id="ARBA00023002"/>
    </source>
</evidence>
<dbReference type="InterPro" id="IPR006115">
    <property type="entry name" value="6PGDH_NADP-bd"/>
</dbReference>
<dbReference type="Proteomes" id="UP000505377">
    <property type="component" value="Chromosome"/>
</dbReference>